<evidence type="ECO:0000313" key="10">
    <source>
        <dbReference type="EMBL" id="PAS92459.1"/>
    </source>
</evidence>
<evidence type="ECO:0000256" key="7">
    <source>
        <dbReference type="PIRSR" id="PIRSR600715-1"/>
    </source>
</evidence>
<organism evidence="10 11">
    <name type="scientific">Candidatus Dactylopiibacterium carminicum</name>
    <dbReference type="NCBI Taxonomy" id="857335"/>
    <lineage>
        <taxon>Bacteria</taxon>
        <taxon>Pseudomonadati</taxon>
        <taxon>Pseudomonadota</taxon>
        <taxon>Betaproteobacteria</taxon>
        <taxon>Rhodocyclales</taxon>
        <taxon>Rhodocyclaceae</taxon>
        <taxon>Candidatus Dactylopiibacterium</taxon>
    </lineage>
</organism>
<evidence type="ECO:0000256" key="1">
    <source>
        <dbReference type="ARBA" id="ARBA00004651"/>
    </source>
</evidence>
<proteinExistence type="predicted"/>
<feature type="transmembrane region" description="Helical" evidence="8">
    <location>
        <begin position="207"/>
        <end position="225"/>
    </location>
</feature>
<evidence type="ECO:0000256" key="8">
    <source>
        <dbReference type="SAM" id="Phobius"/>
    </source>
</evidence>
<dbReference type="EMBL" id="NMRN01000038">
    <property type="protein sequence ID" value="PAS92459.1"/>
    <property type="molecule type" value="Genomic_DNA"/>
</dbReference>
<feature type="transmembrane region" description="Helical" evidence="8">
    <location>
        <begin position="125"/>
        <end position="144"/>
    </location>
</feature>
<keyword evidence="4 8" id="KW-0812">Transmembrane</keyword>
<dbReference type="AlphaFoldDB" id="A0A272EQR2"/>
<evidence type="ECO:0000256" key="3">
    <source>
        <dbReference type="ARBA" id="ARBA00022679"/>
    </source>
</evidence>
<feature type="transmembrane region" description="Helical" evidence="8">
    <location>
        <begin position="70"/>
        <end position="87"/>
    </location>
</feature>
<reference evidence="9 12" key="1">
    <citation type="submission" date="2016-08" db="EMBL/GenBank/DDBJ databases">
        <title>Candidatus Dactylopiibacterium carminicum genome sequence.</title>
        <authorList>
            <person name="Ramirez-Puebla S.T."/>
            <person name="Ormeno-Orrillo E."/>
            <person name="Vera-Ponce De Leon A."/>
            <person name="Luis L."/>
            <person name="Sanchez-Flores A."/>
            <person name="Monica R."/>
            <person name="Martinez-Romero E."/>
        </authorList>
    </citation>
    <scope>NUCLEOTIDE SEQUENCE [LARGE SCALE GENOMIC DNA]</scope>
    <source>
        <strain evidence="9">END1</strain>
    </source>
</reference>
<protein>
    <submittedName>
        <fullName evidence="10">Glycosyl transferase</fullName>
    </submittedName>
</protein>
<keyword evidence="12" id="KW-1185">Reference proteome</keyword>
<dbReference type="EMBL" id="MDUX01000024">
    <property type="protein sequence ID" value="KAF7599287.1"/>
    <property type="molecule type" value="Genomic_DNA"/>
</dbReference>
<dbReference type="PANTHER" id="PTHR22926">
    <property type="entry name" value="PHOSPHO-N-ACETYLMURAMOYL-PENTAPEPTIDE-TRANSFERASE"/>
    <property type="match status" value="1"/>
</dbReference>
<feature type="transmembrane region" description="Helical" evidence="8">
    <location>
        <begin position="231"/>
        <end position="250"/>
    </location>
</feature>
<evidence type="ECO:0000256" key="2">
    <source>
        <dbReference type="ARBA" id="ARBA00022475"/>
    </source>
</evidence>
<dbReference type="GO" id="GO:0046872">
    <property type="term" value="F:metal ion binding"/>
    <property type="evidence" value="ECO:0007669"/>
    <property type="project" value="UniProtKB-KW"/>
</dbReference>
<keyword evidence="7" id="KW-0479">Metal-binding</keyword>
<feature type="binding site" evidence="7">
    <location>
        <position position="148"/>
    </location>
    <ligand>
        <name>Mg(2+)</name>
        <dbReference type="ChEBI" id="CHEBI:18420"/>
    </ligand>
</feature>
<reference evidence="10 11" key="2">
    <citation type="submission" date="2017-07" db="EMBL/GenBank/DDBJ databases">
        <title>Candidatus Dactylopiibacterium carminicum, a nitrogen-fixing symbiont of the cochineal insect Dactylopius coccus and Dactylopius opuntiae (Hemiptera: Coccoidea: Dactylopiidae).</title>
        <authorList>
            <person name="Vera A."/>
        </authorList>
    </citation>
    <scope>NUCLEOTIDE SEQUENCE [LARGE SCALE GENOMIC DNA]</scope>
    <source>
        <strain evidence="10 11">NFDCM</strain>
    </source>
</reference>
<keyword evidence="6 8" id="KW-0472">Membrane</keyword>
<dbReference type="InterPro" id="IPR000715">
    <property type="entry name" value="Glycosyl_transferase_4"/>
</dbReference>
<gene>
    <name evidence="9" type="ORF">BGI27_08905</name>
    <name evidence="10" type="ORF">CGU29_11625</name>
</gene>
<name>A0A272EQR2_9RHOO</name>
<evidence type="ECO:0000313" key="12">
    <source>
        <dbReference type="Proteomes" id="UP000623509"/>
    </source>
</evidence>
<comment type="subcellular location">
    <subcellularLocation>
        <location evidence="1">Cell membrane</location>
        <topology evidence="1">Multi-pass membrane protein</topology>
    </subcellularLocation>
</comment>
<feature type="binding site" evidence="7">
    <location>
        <position position="206"/>
    </location>
    <ligand>
        <name>Mg(2+)</name>
        <dbReference type="ChEBI" id="CHEBI:18420"/>
    </ligand>
</feature>
<evidence type="ECO:0000256" key="4">
    <source>
        <dbReference type="ARBA" id="ARBA00022692"/>
    </source>
</evidence>
<dbReference type="Proteomes" id="UP000216107">
    <property type="component" value="Unassembled WGS sequence"/>
</dbReference>
<dbReference type="GO" id="GO:0044038">
    <property type="term" value="P:cell wall macromolecule biosynthetic process"/>
    <property type="evidence" value="ECO:0007669"/>
    <property type="project" value="TreeGrafter"/>
</dbReference>
<evidence type="ECO:0000313" key="9">
    <source>
        <dbReference type="EMBL" id="KAF7599287.1"/>
    </source>
</evidence>
<keyword evidence="5 8" id="KW-1133">Transmembrane helix</keyword>
<feature type="transmembrane region" description="Helical" evidence="8">
    <location>
        <begin position="182"/>
        <end position="200"/>
    </location>
</feature>
<sequence length="331" mass="35726">MLWLGLCLLVSLAGTHILRRYALAHRVIDTPNARSSHTVPTPRGGGVAIVLSFLLALSLWHWQAGVDPDLFWALLPGGALIAAIGFWDDHRPLSAKLRFAFHLLAAAWAMWQLNGWPVLDFGFAVLPWGAAGALAGGLFIAWAINFYNFMDGIDGLAGMQAVFVAGAGGGLLWLLGSDAMPLWLLAAAAAGFLLLNWPPARIFMGDAGSGFLGYALAVLALHATRSGATAFWPWLILLAVFFTDATLTLLNRARQRIRVTDAHRTHAYQWASRRLGGHKPVTVAVLLINLFLLLPAALAAQAWPMTGPWLAVLSLLLLGWLAWRLGAGRPE</sequence>
<accession>A0A272EQR2</accession>
<keyword evidence="2" id="KW-1003">Cell membrane</keyword>
<dbReference type="GO" id="GO:0005886">
    <property type="term" value="C:plasma membrane"/>
    <property type="evidence" value="ECO:0007669"/>
    <property type="project" value="UniProtKB-SubCell"/>
</dbReference>
<dbReference type="GO" id="GO:0016780">
    <property type="term" value="F:phosphotransferase activity, for other substituted phosphate groups"/>
    <property type="evidence" value="ECO:0007669"/>
    <property type="project" value="InterPro"/>
</dbReference>
<dbReference type="GO" id="GO:0071555">
    <property type="term" value="P:cell wall organization"/>
    <property type="evidence" value="ECO:0007669"/>
    <property type="project" value="TreeGrafter"/>
</dbReference>
<evidence type="ECO:0000313" key="11">
    <source>
        <dbReference type="Proteomes" id="UP000216107"/>
    </source>
</evidence>
<feature type="transmembrane region" description="Helical" evidence="8">
    <location>
        <begin position="281"/>
        <end position="303"/>
    </location>
</feature>
<comment type="caution">
    <text evidence="10">The sequence shown here is derived from an EMBL/GenBank/DDBJ whole genome shotgun (WGS) entry which is preliminary data.</text>
</comment>
<feature type="transmembrane region" description="Helical" evidence="8">
    <location>
        <begin position="99"/>
        <end position="119"/>
    </location>
</feature>
<dbReference type="Proteomes" id="UP000623509">
    <property type="component" value="Unassembled WGS sequence"/>
</dbReference>
<keyword evidence="3 10" id="KW-0808">Transferase</keyword>
<feature type="transmembrane region" description="Helical" evidence="8">
    <location>
        <begin position="156"/>
        <end position="176"/>
    </location>
</feature>
<dbReference type="Pfam" id="PF00953">
    <property type="entry name" value="Glycos_transf_4"/>
    <property type="match status" value="1"/>
</dbReference>
<evidence type="ECO:0000256" key="6">
    <source>
        <dbReference type="ARBA" id="ARBA00023136"/>
    </source>
</evidence>
<keyword evidence="7" id="KW-0460">Magnesium</keyword>
<feature type="transmembrane region" description="Helical" evidence="8">
    <location>
        <begin position="309"/>
        <end position="327"/>
    </location>
</feature>
<dbReference type="CDD" id="cd06854">
    <property type="entry name" value="GT_WbpL_WbcO_like"/>
    <property type="match status" value="1"/>
</dbReference>
<dbReference type="GO" id="GO:0009103">
    <property type="term" value="P:lipopolysaccharide biosynthetic process"/>
    <property type="evidence" value="ECO:0007669"/>
    <property type="project" value="TreeGrafter"/>
</dbReference>
<dbReference type="PANTHER" id="PTHR22926:SF3">
    <property type="entry name" value="UNDECAPRENYL-PHOSPHATE ALPHA-N-ACETYLGLUCOSAMINYL 1-PHOSPHATE TRANSFERASE"/>
    <property type="match status" value="1"/>
</dbReference>
<comment type="cofactor">
    <cofactor evidence="7">
        <name>Mg(2+)</name>
        <dbReference type="ChEBI" id="CHEBI:18420"/>
    </cofactor>
</comment>
<dbReference type="OrthoDB" id="9783652at2"/>
<evidence type="ECO:0000256" key="5">
    <source>
        <dbReference type="ARBA" id="ARBA00022989"/>
    </source>
</evidence>